<evidence type="ECO:0000256" key="2">
    <source>
        <dbReference type="ARBA" id="ARBA00022692"/>
    </source>
</evidence>
<feature type="transmembrane region" description="Helical" evidence="5">
    <location>
        <begin position="240"/>
        <end position="269"/>
    </location>
</feature>
<reference evidence="8 9" key="1">
    <citation type="submission" date="2024-05" db="EMBL/GenBank/DDBJ databases">
        <title>Genetic variation in Jamaican populations of the coffee berry borer (Hypothenemus hampei).</title>
        <authorList>
            <person name="Errbii M."/>
            <person name="Myrie A."/>
        </authorList>
    </citation>
    <scope>NUCLEOTIDE SEQUENCE [LARGE SCALE GENOMIC DNA]</scope>
    <source>
        <strain evidence="8">JA-Hopewell-2020-01-JO</strain>
        <tissue evidence="8">Whole body</tissue>
    </source>
</reference>
<accession>A0ABD1F7Z7</accession>
<dbReference type="Gene3D" id="1.20.1070.10">
    <property type="entry name" value="Rhodopsin 7-helix transmembrane proteins"/>
    <property type="match status" value="1"/>
</dbReference>
<feature type="transmembrane region" description="Helical" evidence="5">
    <location>
        <begin position="290"/>
        <end position="310"/>
    </location>
</feature>
<protein>
    <recommendedName>
        <fullName evidence="7">G-protein coupled receptors family 2 profile 2 domain-containing protein</fullName>
    </recommendedName>
</protein>
<keyword evidence="4 5" id="KW-0472">Membrane</keyword>
<comment type="subcellular location">
    <subcellularLocation>
        <location evidence="1">Membrane</location>
        <topology evidence="1">Multi-pass membrane protein</topology>
    </subcellularLocation>
</comment>
<dbReference type="InterPro" id="IPR052808">
    <property type="entry name" value="GPCR_Mth-like"/>
</dbReference>
<gene>
    <name evidence="8" type="ORF">ABEB36_002334</name>
</gene>
<dbReference type="PANTHER" id="PTHR46953">
    <property type="entry name" value="G-PROTEIN COUPLED RECEPTOR MTH-LIKE 1-RELATED"/>
    <property type="match status" value="1"/>
</dbReference>
<evidence type="ECO:0000313" key="9">
    <source>
        <dbReference type="Proteomes" id="UP001566132"/>
    </source>
</evidence>
<feature type="transmembrane region" description="Helical" evidence="5">
    <location>
        <begin position="404"/>
        <end position="425"/>
    </location>
</feature>
<evidence type="ECO:0000256" key="3">
    <source>
        <dbReference type="ARBA" id="ARBA00022989"/>
    </source>
</evidence>
<feature type="domain" description="G-protein coupled receptors family 2 profile 2" evidence="7">
    <location>
        <begin position="179"/>
        <end position="427"/>
    </location>
</feature>
<evidence type="ECO:0000313" key="8">
    <source>
        <dbReference type="EMBL" id="KAL1512810.1"/>
    </source>
</evidence>
<evidence type="ECO:0000256" key="6">
    <source>
        <dbReference type="SAM" id="SignalP"/>
    </source>
</evidence>
<feature type="transmembrane region" description="Helical" evidence="5">
    <location>
        <begin position="185"/>
        <end position="203"/>
    </location>
</feature>
<sequence>MYIKVAIVFSLFYLCANCNVSTVDSEVDSPQPILIAKCCRPDEILMGAYCTLVNETNYWSPLFTSENGQQNLQVDYRMVIGKPNCKHMQLWPIYHYRSSADKLRLLPSGVLRHFFDDQIPNEFDLDNIDIASENRLFHDYPFGKYCLDKRIDGILESEFAWVCTPDHKDEWATNEFLMHNILSPLTHGVTIVCLLAIAIIYFVMPTLRDLSGNIITTICMCLIVSQTADLVRLLTVFKSHISLLIAEAICYVSLLGAFFWLNCLGYYVWKTFRSRNVFLRITDGKKYCYYGGYAWTATIVLGCLAMFAHFTLDYPDLSTLIAHEKPREQIGSLGMIIFFVPIAFTVIADIFFFANTLKKINRMHTYGRIHHKLRHTFRMFLLLLLTMTLCWLFFLSSFSKYEGLINSHIIVNTFLGPILFYICVINQHHVVFLLKKTCCYENCICPCWRPEPENEWGDEMTAMNTDYYREPTVFKFSR</sequence>
<dbReference type="Proteomes" id="UP001566132">
    <property type="component" value="Unassembled WGS sequence"/>
</dbReference>
<evidence type="ECO:0000256" key="1">
    <source>
        <dbReference type="ARBA" id="ARBA00004141"/>
    </source>
</evidence>
<dbReference type="EMBL" id="JBDJPC010000002">
    <property type="protein sequence ID" value="KAL1512810.1"/>
    <property type="molecule type" value="Genomic_DNA"/>
</dbReference>
<proteinExistence type="predicted"/>
<feature type="transmembrane region" description="Helical" evidence="5">
    <location>
        <begin position="375"/>
        <end position="398"/>
    </location>
</feature>
<dbReference type="PANTHER" id="PTHR46953:SF2">
    <property type="entry name" value="G-PROTEIN COUPLED RECEPTOR MTH-LIKE 5-RELATED"/>
    <property type="match status" value="1"/>
</dbReference>
<evidence type="ECO:0000259" key="7">
    <source>
        <dbReference type="PROSITE" id="PS50261"/>
    </source>
</evidence>
<dbReference type="InterPro" id="IPR017981">
    <property type="entry name" value="GPCR_2-like_7TM"/>
</dbReference>
<feature type="transmembrane region" description="Helical" evidence="5">
    <location>
        <begin position="210"/>
        <end position="228"/>
    </location>
</feature>
<name>A0ABD1F7Z7_HYPHA</name>
<evidence type="ECO:0000256" key="4">
    <source>
        <dbReference type="ARBA" id="ARBA00023136"/>
    </source>
</evidence>
<comment type="caution">
    <text evidence="8">The sequence shown here is derived from an EMBL/GenBank/DDBJ whole genome shotgun (WGS) entry which is preliminary data.</text>
</comment>
<organism evidence="8 9">
    <name type="scientific">Hypothenemus hampei</name>
    <name type="common">Coffee berry borer</name>
    <dbReference type="NCBI Taxonomy" id="57062"/>
    <lineage>
        <taxon>Eukaryota</taxon>
        <taxon>Metazoa</taxon>
        <taxon>Ecdysozoa</taxon>
        <taxon>Arthropoda</taxon>
        <taxon>Hexapoda</taxon>
        <taxon>Insecta</taxon>
        <taxon>Pterygota</taxon>
        <taxon>Neoptera</taxon>
        <taxon>Endopterygota</taxon>
        <taxon>Coleoptera</taxon>
        <taxon>Polyphaga</taxon>
        <taxon>Cucujiformia</taxon>
        <taxon>Curculionidae</taxon>
        <taxon>Scolytinae</taxon>
        <taxon>Hypothenemus</taxon>
    </lineage>
</organism>
<keyword evidence="2 5" id="KW-0812">Transmembrane</keyword>
<keyword evidence="3 5" id="KW-1133">Transmembrane helix</keyword>
<feature type="chain" id="PRO_5044759906" description="G-protein coupled receptors family 2 profile 2 domain-containing protein" evidence="6">
    <location>
        <begin position="26"/>
        <end position="478"/>
    </location>
</feature>
<keyword evidence="9" id="KW-1185">Reference proteome</keyword>
<keyword evidence="6" id="KW-0732">Signal</keyword>
<evidence type="ECO:0000256" key="5">
    <source>
        <dbReference type="SAM" id="Phobius"/>
    </source>
</evidence>
<feature type="signal peptide" evidence="6">
    <location>
        <begin position="1"/>
        <end position="25"/>
    </location>
</feature>
<dbReference type="PROSITE" id="PS50261">
    <property type="entry name" value="G_PROTEIN_RECEP_F2_4"/>
    <property type="match status" value="1"/>
</dbReference>
<dbReference type="AlphaFoldDB" id="A0ABD1F7Z7"/>
<feature type="transmembrane region" description="Helical" evidence="5">
    <location>
        <begin position="330"/>
        <end position="354"/>
    </location>
</feature>
<dbReference type="GO" id="GO:0016020">
    <property type="term" value="C:membrane"/>
    <property type="evidence" value="ECO:0007669"/>
    <property type="project" value="UniProtKB-SubCell"/>
</dbReference>